<gene>
    <name evidence="3" type="ordered locus">GNIT_1138</name>
</gene>
<dbReference type="AlphaFoldDB" id="G4QK66"/>
<dbReference type="GO" id="GO:0005509">
    <property type="term" value="F:calcium ion binding"/>
    <property type="evidence" value="ECO:0007669"/>
    <property type="project" value="InterPro"/>
</dbReference>
<feature type="domain" description="EF-hand" evidence="2">
    <location>
        <begin position="49"/>
        <end position="81"/>
    </location>
</feature>
<evidence type="ECO:0000259" key="2">
    <source>
        <dbReference type="PROSITE" id="PS50222"/>
    </source>
</evidence>
<evidence type="ECO:0000313" key="3">
    <source>
        <dbReference type="EMBL" id="AEP29265.1"/>
    </source>
</evidence>
<accession>G4QK66</accession>
<dbReference type="PROSITE" id="PS50222">
    <property type="entry name" value="EF_HAND_2"/>
    <property type="match status" value="1"/>
</dbReference>
<evidence type="ECO:0000256" key="1">
    <source>
        <dbReference type="SAM" id="SignalP"/>
    </source>
</evidence>
<dbReference type="Proteomes" id="UP000009282">
    <property type="component" value="Chromosome"/>
</dbReference>
<dbReference type="RefSeq" id="WP_014108139.1">
    <property type="nucleotide sequence ID" value="NC_016041.1"/>
</dbReference>
<dbReference type="HOGENOM" id="CLU_2569019_0_0_6"/>
<dbReference type="SUPFAM" id="SSF47473">
    <property type="entry name" value="EF-hand"/>
    <property type="match status" value="1"/>
</dbReference>
<dbReference type="OrthoDB" id="6315805at2"/>
<keyword evidence="4" id="KW-1185">Reference proteome</keyword>
<dbReference type="STRING" id="1085623.GNIT_1138"/>
<dbReference type="InterPro" id="IPR002048">
    <property type="entry name" value="EF_hand_dom"/>
</dbReference>
<dbReference type="EMBL" id="CP003060">
    <property type="protein sequence ID" value="AEP29265.1"/>
    <property type="molecule type" value="Genomic_DNA"/>
</dbReference>
<organism evidence="3 4">
    <name type="scientific">Glaciecola nitratireducens (strain JCM 12485 / KCTC 12276 / FR1064)</name>
    <dbReference type="NCBI Taxonomy" id="1085623"/>
    <lineage>
        <taxon>Bacteria</taxon>
        <taxon>Pseudomonadati</taxon>
        <taxon>Pseudomonadota</taxon>
        <taxon>Gammaproteobacteria</taxon>
        <taxon>Alteromonadales</taxon>
        <taxon>Alteromonadaceae</taxon>
        <taxon>Brumicola</taxon>
    </lineage>
</organism>
<protein>
    <recommendedName>
        <fullName evidence="2">EF-hand domain-containing protein</fullName>
    </recommendedName>
</protein>
<dbReference type="Gene3D" id="1.10.238.10">
    <property type="entry name" value="EF-hand"/>
    <property type="match status" value="1"/>
</dbReference>
<dbReference type="PROSITE" id="PS00018">
    <property type="entry name" value="EF_HAND_1"/>
    <property type="match status" value="1"/>
</dbReference>
<dbReference type="InterPro" id="IPR018247">
    <property type="entry name" value="EF_Hand_1_Ca_BS"/>
</dbReference>
<dbReference type="KEGG" id="gni:GNIT_1138"/>
<dbReference type="InterPro" id="IPR011992">
    <property type="entry name" value="EF-hand-dom_pair"/>
</dbReference>
<feature type="signal peptide" evidence="1">
    <location>
        <begin position="1"/>
        <end position="27"/>
    </location>
</feature>
<keyword evidence="1" id="KW-0732">Signal</keyword>
<dbReference type="Pfam" id="PF13202">
    <property type="entry name" value="EF-hand_5"/>
    <property type="match status" value="2"/>
</dbReference>
<name>G4QK66_GLANF</name>
<proteinExistence type="predicted"/>
<feature type="chain" id="PRO_5003467643" description="EF-hand domain-containing protein" evidence="1">
    <location>
        <begin position="28"/>
        <end position="81"/>
    </location>
</feature>
<reference evidence="3 4" key="1">
    <citation type="journal article" date="2011" name="J. Bacteriol.">
        <title>Complete genome sequence of seawater bacterium Glaciecola nitratireducens FR1064T.</title>
        <authorList>
            <person name="Bian F."/>
            <person name="Qin Q.L."/>
            <person name="Xie B.B."/>
            <person name="Shu Y.L."/>
            <person name="Zhang X.Y."/>
            <person name="Yu Y."/>
            <person name="Chen B."/>
            <person name="Chen X.L."/>
            <person name="Zhou B.C."/>
            <person name="Zhang Y.Z."/>
        </authorList>
    </citation>
    <scope>NUCLEOTIDE SEQUENCE [LARGE SCALE GENOMIC DNA]</scope>
    <source>
        <strain evidence="4">JCM 12485 / KCTC 12276 / FR1064</strain>
    </source>
</reference>
<evidence type="ECO:0000313" key="4">
    <source>
        <dbReference type="Proteomes" id="UP000009282"/>
    </source>
</evidence>
<sequence length="81" mass="8906">MNNKRNIFLSMVAFAFTLALTSTSAFSNEGLFKTLDTDANGMISEEEAEAHDVLYELFDSLDIDGDGFISSDEFAVANLKK</sequence>